<evidence type="ECO:0000313" key="9">
    <source>
        <dbReference type="Proteomes" id="UP001597260"/>
    </source>
</evidence>
<proteinExistence type="inferred from homology"/>
<dbReference type="Pfam" id="PF13424">
    <property type="entry name" value="TPR_12"/>
    <property type="match status" value="1"/>
</dbReference>
<dbReference type="SMART" id="SM00862">
    <property type="entry name" value="Trans_reg_C"/>
    <property type="match status" value="1"/>
</dbReference>
<keyword evidence="9" id="KW-1185">Reference proteome</keyword>
<protein>
    <submittedName>
        <fullName evidence="8">BTAD domain-containing putative transcriptional regulator</fullName>
    </submittedName>
</protein>
<dbReference type="PROSITE" id="PS51755">
    <property type="entry name" value="OMPR_PHOB"/>
    <property type="match status" value="1"/>
</dbReference>
<dbReference type="InterPro" id="IPR051677">
    <property type="entry name" value="AfsR-DnrI-RedD_regulator"/>
</dbReference>
<dbReference type="InterPro" id="IPR011990">
    <property type="entry name" value="TPR-like_helical_dom_sf"/>
</dbReference>
<dbReference type="InterPro" id="IPR036388">
    <property type="entry name" value="WH-like_DNA-bd_sf"/>
</dbReference>
<accession>A0ABW3YP57</accession>
<dbReference type="PROSITE" id="PS50005">
    <property type="entry name" value="TPR"/>
    <property type="match status" value="1"/>
</dbReference>
<evidence type="ECO:0000256" key="3">
    <source>
        <dbReference type="ARBA" id="ARBA00023125"/>
    </source>
</evidence>
<dbReference type="InterPro" id="IPR019734">
    <property type="entry name" value="TPR_rpt"/>
</dbReference>
<feature type="domain" description="OmpR/PhoB-type" evidence="7">
    <location>
        <begin position="1"/>
        <end position="94"/>
    </location>
</feature>
<feature type="DNA-binding region" description="OmpR/PhoB-type" evidence="6">
    <location>
        <begin position="1"/>
        <end position="94"/>
    </location>
</feature>
<dbReference type="RefSeq" id="WP_377579204.1">
    <property type="nucleotide sequence ID" value="NZ_JBHTMP010000116.1"/>
</dbReference>
<comment type="caution">
    <text evidence="8">The sequence shown here is derived from an EMBL/GenBank/DDBJ whole genome shotgun (WGS) entry which is preliminary data.</text>
</comment>
<dbReference type="InterPro" id="IPR001867">
    <property type="entry name" value="OmpR/PhoB-type_DNA-bd"/>
</dbReference>
<evidence type="ECO:0000256" key="6">
    <source>
        <dbReference type="PROSITE-ProRule" id="PRU01091"/>
    </source>
</evidence>
<dbReference type="SUPFAM" id="SSF46894">
    <property type="entry name" value="C-terminal effector domain of the bipartite response regulators"/>
    <property type="match status" value="1"/>
</dbReference>
<dbReference type="SMART" id="SM00028">
    <property type="entry name" value="TPR"/>
    <property type="match status" value="4"/>
</dbReference>
<dbReference type="EMBL" id="JBHTMP010000116">
    <property type="protein sequence ID" value="MFD1326080.1"/>
    <property type="molecule type" value="Genomic_DNA"/>
</dbReference>
<keyword evidence="4" id="KW-0804">Transcription</keyword>
<gene>
    <name evidence="8" type="ORF">ACFQ4H_33885</name>
</gene>
<dbReference type="InterPro" id="IPR002182">
    <property type="entry name" value="NB-ARC"/>
</dbReference>
<dbReference type="Gene3D" id="1.10.10.10">
    <property type="entry name" value="Winged helix-like DNA-binding domain superfamily/Winged helix DNA-binding domain"/>
    <property type="match status" value="1"/>
</dbReference>
<dbReference type="Pfam" id="PF00486">
    <property type="entry name" value="Trans_reg_C"/>
    <property type="match status" value="1"/>
</dbReference>
<evidence type="ECO:0000256" key="5">
    <source>
        <dbReference type="PROSITE-ProRule" id="PRU00339"/>
    </source>
</evidence>
<dbReference type="SMART" id="SM01043">
    <property type="entry name" value="BTAD"/>
    <property type="match status" value="1"/>
</dbReference>
<dbReference type="Proteomes" id="UP001597260">
    <property type="component" value="Unassembled WGS sequence"/>
</dbReference>
<name>A0ABW3YP57_9ACTN</name>
<keyword evidence="3 6" id="KW-0238">DNA-binding</keyword>
<dbReference type="CDD" id="cd15831">
    <property type="entry name" value="BTAD"/>
    <property type="match status" value="1"/>
</dbReference>
<dbReference type="Pfam" id="PF03704">
    <property type="entry name" value="BTAD"/>
    <property type="match status" value="1"/>
</dbReference>
<evidence type="ECO:0000313" key="8">
    <source>
        <dbReference type="EMBL" id="MFD1326080.1"/>
    </source>
</evidence>
<dbReference type="SUPFAM" id="SSF52540">
    <property type="entry name" value="P-loop containing nucleoside triphosphate hydrolases"/>
    <property type="match status" value="1"/>
</dbReference>
<dbReference type="InterPro" id="IPR027417">
    <property type="entry name" value="P-loop_NTPase"/>
</dbReference>
<dbReference type="InterPro" id="IPR016032">
    <property type="entry name" value="Sig_transdc_resp-reg_C-effctor"/>
</dbReference>
<evidence type="ECO:0000256" key="2">
    <source>
        <dbReference type="ARBA" id="ARBA00023015"/>
    </source>
</evidence>
<dbReference type="Gene3D" id="1.25.40.10">
    <property type="entry name" value="Tetratricopeptide repeat domain"/>
    <property type="match status" value="2"/>
</dbReference>
<evidence type="ECO:0000256" key="4">
    <source>
        <dbReference type="ARBA" id="ARBA00023163"/>
    </source>
</evidence>
<evidence type="ECO:0000256" key="1">
    <source>
        <dbReference type="ARBA" id="ARBA00005820"/>
    </source>
</evidence>
<dbReference type="PANTHER" id="PTHR35807:SF1">
    <property type="entry name" value="TRANSCRIPTIONAL REGULATOR REDD"/>
    <property type="match status" value="1"/>
</dbReference>
<dbReference type="PANTHER" id="PTHR35807">
    <property type="entry name" value="TRANSCRIPTIONAL REGULATOR REDD-RELATED"/>
    <property type="match status" value="1"/>
</dbReference>
<organism evidence="8 9">
    <name type="scientific">Micromonospora sonneratiae</name>
    <dbReference type="NCBI Taxonomy" id="1184706"/>
    <lineage>
        <taxon>Bacteria</taxon>
        <taxon>Bacillati</taxon>
        <taxon>Actinomycetota</taxon>
        <taxon>Actinomycetes</taxon>
        <taxon>Micromonosporales</taxon>
        <taxon>Micromonosporaceae</taxon>
        <taxon>Micromonospora</taxon>
    </lineage>
</organism>
<comment type="similarity">
    <text evidence="1">Belongs to the AfsR/DnrI/RedD regulatory family.</text>
</comment>
<keyword evidence="2" id="KW-0805">Transcription regulation</keyword>
<keyword evidence="5" id="KW-0802">TPR repeat</keyword>
<evidence type="ECO:0000259" key="7">
    <source>
        <dbReference type="PROSITE" id="PS51755"/>
    </source>
</evidence>
<dbReference type="Pfam" id="PF00931">
    <property type="entry name" value="NB-ARC"/>
    <property type="match status" value="1"/>
</dbReference>
<sequence>MEFRVLGRPEVSHAGERLDVGAPKQLTVLSALLLSTNTALSAERLVESVWWQPPSAAGSNLRGYLAGLRRVLHPPGERDSRLRTERAGGYRIVVRPGELDLDRFDDLAAQGERALRTGLLSTAADHLEQALRLWRGRTLDGVTYGPALQAMVTRVEERRLVVAEQWAQARLDLGQPEVVAVDLRSLVREHPLRERLWAHLILALYRSGRPGEALAAYAELRTVLAGELGVDPAPDLRRLHRQILRGEADVGGPTVESAPAVARPRQLPAGANALYGRATELTWLAQLLSGSRARPGPVVVAVDGVAGVGKSALALAAANRSAAHFPDGQFYVDLQGATPGLAPLRSIDVLGRFLRTLGVRPANVPDDEAEAAALFRSLVAQRRVLVLLDDAVSLAQVRPLLPGGSGCAALVTSRETLTGLVEAVRVPLGLLTPPDAVALLGGLTDPNRVAAEPEAAARVATLCGYLPLALGIAGARLVARPGWPLAALADRLAAAQHRLDELAVAHLAVRSSIELTYRGLPQPVQTAFRRLGLLKARDFPSWALAALLNVPLPQAERLIDNLLTVRLLETTSGAPGQMTGEIHYRFHDLVRLYAQEQVAEKDPVHVRTAAVRRLSGACLALAERAEDRLSADFLGLTRHRVARWSLPRPDVERITADPRAWFDQEHAFLVAAVEDGIDRGATGLAGCLAAALTTFFQVGNHFDDWRRVQTAALVAAERAGDRRTAMKLHRGLGELDTVQDRYDDAMEHFTAARAASTDRDPGHVAAINAGLGYLHRLRGEYNAALSRFTEARQLAEATGNHNGLVYAIGGIGAVQMERGQLTSAVECFEECLRLSQAAGYLPGAAQAWRCLGHVYRYRGDYDDAAIHFARAREISEGLGDRLGSAHAACWLGEMRVRQGRHVEGRRLLVQCLWIYRDFANEWGEAATLWALAVAQLAVGRPRVARHRAAQAVAMWRRLGSPYWLGTGLETLAEAYDLIDEPIAARQARQEANQLRQRLDET</sequence>
<reference evidence="9" key="1">
    <citation type="journal article" date="2019" name="Int. J. Syst. Evol. Microbiol.">
        <title>The Global Catalogue of Microorganisms (GCM) 10K type strain sequencing project: providing services to taxonomists for standard genome sequencing and annotation.</title>
        <authorList>
            <consortium name="The Broad Institute Genomics Platform"/>
            <consortium name="The Broad Institute Genome Sequencing Center for Infectious Disease"/>
            <person name="Wu L."/>
            <person name="Ma J."/>
        </authorList>
    </citation>
    <scope>NUCLEOTIDE SEQUENCE [LARGE SCALE GENOMIC DNA]</scope>
    <source>
        <strain evidence="9">JCM 31037</strain>
    </source>
</reference>
<dbReference type="SUPFAM" id="SSF48452">
    <property type="entry name" value="TPR-like"/>
    <property type="match status" value="3"/>
</dbReference>
<feature type="repeat" description="TPR" evidence="5">
    <location>
        <begin position="845"/>
        <end position="878"/>
    </location>
</feature>
<dbReference type="PRINTS" id="PR00364">
    <property type="entry name" value="DISEASERSIST"/>
</dbReference>
<dbReference type="InterPro" id="IPR005158">
    <property type="entry name" value="BTAD"/>
</dbReference>